<dbReference type="InterPro" id="IPR050268">
    <property type="entry name" value="NADH-dep_flavin_reductase"/>
</dbReference>
<dbReference type="EMBL" id="MASU01000025">
    <property type="protein sequence ID" value="PXY17660.1"/>
    <property type="molecule type" value="Genomic_DNA"/>
</dbReference>
<protein>
    <submittedName>
        <fullName evidence="3">Flavin reductase</fullName>
    </submittedName>
</protein>
<dbReference type="EMBL" id="MASU01000015">
    <property type="protein sequence ID" value="PXY21618.1"/>
    <property type="molecule type" value="Genomic_DNA"/>
</dbReference>
<proteinExistence type="predicted"/>
<evidence type="ECO:0000313" key="3">
    <source>
        <dbReference type="EMBL" id="PXY17660.1"/>
    </source>
</evidence>
<dbReference type="SUPFAM" id="SSF50475">
    <property type="entry name" value="FMN-binding split barrel"/>
    <property type="match status" value="1"/>
</dbReference>
<evidence type="ECO:0000259" key="2">
    <source>
        <dbReference type="SMART" id="SM00903"/>
    </source>
</evidence>
<dbReference type="Proteomes" id="UP000247892">
    <property type="component" value="Unassembled WGS sequence"/>
</dbReference>
<keyword evidence="5" id="KW-1185">Reference proteome</keyword>
<dbReference type="SMART" id="SM00903">
    <property type="entry name" value="Flavin_Reduct"/>
    <property type="match status" value="1"/>
</dbReference>
<feature type="domain" description="Flavin reductase like" evidence="2">
    <location>
        <begin position="20"/>
        <end position="163"/>
    </location>
</feature>
<dbReference type="GO" id="GO:0042602">
    <property type="term" value="F:riboflavin reductase (NADPH) activity"/>
    <property type="evidence" value="ECO:0007669"/>
    <property type="project" value="TreeGrafter"/>
</dbReference>
<dbReference type="InterPro" id="IPR002563">
    <property type="entry name" value="Flavin_Rdtase-like_dom"/>
</dbReference>
<dbReference type="Gene3D" id="2.30.110.10">
    <property type="entry name" value="Electron Transport, Fmn-binding Protein, Chain A"/>
    <property type="match status" value="1"/>
</dbReference>
<accession>A0A318L968</accession>
<name>A0A318L968_9PSEU</name>
<dbReference type="OrthoDB" id="3677205at2"/>
<dbReference type="PANTHER" id="PTHR30466">
    <property type="entry name" value="FLAVIN REDUCTASE"/>
    <property type="match status" value="1"/>
</dbReference>
<dbReference type="AlphaFoldDB" id="A0A318L968"/>
<evidence type="ECO:0000313" key="5">
    <source>
        <dbReference type="Proteomes" id="UP000247892"/>
    </source>
</evidence>
<comment type="caution">
    <text evidence="3">The sequence shown here is derived from an EMBL/GenBank/DDBJ whole genome shotgun (WGS) entry which is preliminary data.</text>
</comment>
<organism evidence="3 5">
    <name type="scientific">Prauserella flavalba</name>
    <dbReference type="NCBI Taxonomy" id="1477506"/>
    <lineage>
        <taxon>Bacteria</taxon>
        <taxon>Bacillati</taxon>
        <taxon>Actinomycetota</taxon>
        <taxon>Actinomycetes</taxon>
        <taxon>Pseudonocardiales</taxon>
        <taxon>Pseudonocardiaceae</taxon>
        <taxon>Prauserella</taxon>
    </lineage>
</organism>
<sequence>MSVDASPGRREPARLFREAMASFPSGVTIVTTADGDGRWWGFTATSFCSVSMDPPLVLVCLSRSARCHPVFECATHWLVHVIDPADAGLALRFASKGADKFADAGFTVDDRGLPALDRACVRLDCTTHARHPGGDHTILVGEVERAHLRPATPAVYYRRDFRSLA</sequence>
<dbReference type="GO" id="GO:0006208">
    <property type="term" value="P:pyrimidine nucleobase catabolic process"/>
    <property type="evidence" value="ECO:0007669"/>
    <property type="project" value="TreeGrafter"/>
</dbReference>
<dbReference type="Pfam" id="PF01613">
    <property type="entry name" value="Flavin_Reduct"/>
    <property type="match status" value="1"/>
</dbReference>
<keyword evidence="1" id="KW-0560">Oxidoreductase</keyword>
<evidence type="ECO:0000256" key="1">
    <source>
        <dbReference type="ARBA" id="ARBA00023002"/>
    </source>
</evidence>
<reference evidence="3 5" key="1">
    <citation type="submission" date="2016-07" db="EMBL/GenBank/DDBJ databases">
        <title>Draft genome sequence of Prauserella sp. YIM 121212, isolated from alkaline soil.</title>
        <authorList>
            <person name="Ruckert C."/>
            <person name="Albersmeier A."/>
            <person name="Jiang C.-L."/>
            <person name="Jiang Y."/>
            <person name="Kalinowski J."/>
            <person name="Schneider O."/>
            <person name="Winkler A."/>
            <person name="Zotchev S.B."/>
        </authorList>
    </citation>
    <scope>NUCLEOTIDE SEQUENCE [LARGE SCALE GENOMIC DNA]</scope>
    <source>
        <strain evidence="3 5">YIM 121212</strain>
    </source>
</reference>
<dbReference type="InterPro" id="IPR012349">
    <property type="entry name" value="Split_barrel_FMN-bd"/>
</dbReference>
<evidence type="ECO:0000313" key="4">
    <source>
        <dbReference type="EMBL" id="PXY21618.1"/>
    </source>
</evidence>
<dbReference type="GO" id="GO:0010181">
    <property type="term" value="F:FMN binding"/>
    <property type="evidence" value="ECO:0007669"/>
    <property type="project" value="InterPro"/>
</dbReference>
<gene>
    <name evidence="4" type="ORF">BA062_32450</name>
    <name evidence="3" type="ORF">BA062_37280</name>
</gene>
<dbReference type="PANTHER" id="PTHR30466:SF1">
    <property type="entry name" value="FMN REDUCTASE (NADH) RUTF"/>
    <property type="match status" value="1"/>
</dbReference>